<accession>A0A177CF99</accession>
<dbReference type="InParanoid" id="A0A177CF99"/>
<protein>
    <recommendedName>
        <fullName evidence="3">F-box domain-containing protein</fullName>
    </recommendedName>
</protein>
<name>A0A177CF99_9PLEO</name>
<dbReference type="Proteomes" id="UP000077069">
    <property type="component" value="Unassembled WGS sequence"/>
</dbReference>
<dbReference type="AlphaFoldDB" id="A0A177CF99"/>
<sequence length="339" mass="39618">MTVQVSLPLHAMESLKPMHLPLELVLNVITCSLPKPNVLLRPAHPITQLLLQFTLVCHETRRVANRALREHCVYLSSQARLCSLLLAIPTARPDLRQITALFLAPFRGSIDDQPTATWVRELLQYTCSTLKRLIIDIPLRSVYPERDHLGVRNILREGFQRLEHLEEFVSVQDELFLDLYWHGGEHAFWTRWSKLRRLAVYNPASHPSFWRDVAKMETLETLVMTRADGLRDYDIKAQYFRHCNKPLKVLLINIDSQQMRYGNFRRGHWDGTDPKKVMTIMTYSIPLFMDDDPIEVCQDYVRIGAEHGTLWDWEGEIIQHPPRFEQPSRPTEPVSFFDQ</sequence>
<gene>
    <name evidence="1" type="ORF">CC84DRAFT_723788</name>
</gene>
<organism evidence="1 2">
    <name type="scientific">Paraphaeosphaeria sporulosa</name>
    <dbReference type="NCBI Taxonomy" id="1460663"/>
    <lineage>
        <taxon>Eukaryota</taxon>
        <taxon>Fungi</taxon>
        <taxon>Dikarya</taxon>
        <taxon>Ascomycota</taxon>
        <taxon>Pezizomycotina</taxon>
        <taxon>Dothideomycetes</taxon>
        <taxon>Pleosporomycetidae</taxon>
        <taxon>Pleosporales</taxon>
        <taxon>Massarineae</taxon>
        <taxon>Didymosphaeriaceae</taxon>
        <taxon>Paraphaeosphaeria</taxon>
    </lineage>
</organism>
<reference evidence="1 2" key="1">
    <citation type="submission" date="2016-05" db="EMBL/GenBank/DDBJ databases">
        <title>Comparative analysis of secretome profiles of manganese(II)-oxidizing ascomycete fungi.</title>
        <authorList>
            <consortium name="DOE Joint Genome Institute"/>
            <person name="Zeiner C.A."/>
            <person name="Purvine S.O."/>
            <person name="Zink E.M."/>
            <person name="Wu S."/>
            <person name="Pasa-Tolic L."/>
            <person name="Chaput D.L."/>
            <person name="Haridas S."/>
            <person name="Grigoriev I.V."/>
            <person name="Santelli C.M."/>
            <person name="Hansel C.M."/>
        </authorList>
    </citation>
    <scope>NUCLEOTIDE SEQUENCE [LARGE SCALE GENOMIC DNA]</scope>
    <source>
        <strain evidence="1 2">AP3s5-JAC2a</strain>
    </source>
</reference>
<proteinExistence type="predicted"/>
<evidence type="ECO:0008006" key="3">
    <source>
        <dbReference type="Google" id="ProtNLM"/>
    </source>
</evidence>
<evidence type="ECO:0000313" key="1">
    <source>
        <dbReference type="EMBL" id="OAG05499.1"/>
    </source>
</evidence>
<dbReference type="RefSeq" id="XP_018035864.1">
    <property type="nucleotide sequence ID" value="XM_018187180.1"/>
</dbReference>
<evidence type="ECO:0000313" key="2">
    <source>
        <dbReference type="Proteomes" id="UP000077069"/>
    </source>
</evidence>
<keyword evidence="2" id="KW-1185">Reference proteome</keyword>
<dbReference type="EMBL" id="KV441552">
    <property type="protein sequence ID" value="OAG05499.1"/>
    <property type="molecule type" value="Genomic_DNA"/>
</dbReference>
<dbReference type="GeneID" id="28770666"/>
<dbReference type="OrthoDB" id="6365676at2759"/>